<reference evidence="1" key="1">
    <citation type="submission" date="2022-10" db="EMBL/GenBank/DDBJ databases">
        <title>Complete Genome of Trichothecium roseum strain YXFP-22015, a Plant Pathogen Isolated from Citrus.</title>
        <authorList>
            <person name="Wang Y."/>
            <person name="Zhu L."/>
        </authorList>
    </citation>
    <scope>NUCLEOTIDE SEQUENCE</scope>
    <source>
        <strain evidence="1">YXFP-22015</strain>
    </source>
</reference>
<organism evidence="1 2">
    <name type="scientific">Trichothecium roseum</name>
    <dbReference type="NCBI Taxonomy" id="47278"/>
    <lineage>
        <taxon>Eukaryota</taxon>
        <taxon>Fungi</taxon>
        <taxon>Dikarya</taxon>
        <taxon>Ascomycota</taxon>
        <taxon>Pezizomycotina</taxon>
        <taxon>Sordariomycetes</taxon>
        <taxon>Hypocreomycetidae</taxon>
        <taxon>Hypocreales</taxon>
        <taxon>Hypocreales incertae sedis</taxon>
        <taxon>Trichothecium</taxon>
    </lineage>
</organism>
<evidence type="ECO:0000313" key="2">
    <source>
        <dbReference type="Proteomes" id="UP001163324"/>
    </source>
</evidence>
<proteinExistence type="predicted"/>
<accession>A0ACC0USC6</accession>
<sequence>MPSSAGDDTDLSTVADEKTTDQNEKDTSQSRSDSPRPHRLQDVDLEAQGDDLGIKRLQSNKSEASQTHRSIIGRLSLRRTKTAEEHNSNKPPPPPPPVVIIPVSDLANGVVGWEGQDDPDMPLNFSARRKWLTVSALSCITFMSPFASSILAPAITSVAREFGRLPDGDLTLASMPVSIFLLGWAVGPLLLSPLSETCGRNVVVVAASAWFCAWLVGCALAPSLGALVFFRFMCGIGGSASQTVGGAVVADMFPVARRGRAMTLWMLGPMFGPSCAPVIGGYVSQTIGWRWVHWITFAPAALIVLAMALLNRETNHHVLIRRKTERLRRELGRPELRSCYIDPAAAGPPPSAGRVLLDGLVRPVRMLFTSVIIFAASLYVAFALGCLYLLFNTIPIVFQGTYGWDIGTTGLVYLSLLVGYAIGLAAFSSLSDKTVVRMTAANGGVYEPEMRLPDCIWFALVLPVTFFWYGWSAAEGVHWIVPVVGIVPFGVGIIGVMLPTQAYIVDAYPQYAASGLAAFSVMRCTVAAFLPLAGPSLYEALGVGWGTSLLGFIAIALIPVPTVIYKYGKVLREKWPLRL</sequence>
<gene>
    <name evidence="1" type="ORF">N3K66_008040</name>
</gene>
<dbReference type="EMBL" id="CM047947">
    <property type="protein sequence ID" value="KAI9897018.1"/>
    <property type="molecule type" value="Genomic_DNA"/>
</dbReference>
<protein>
    <submittedName>
        <fullName evidence="1">Uncharacterized protein</fullName>
    </submittedName>
</protein>
<keyword evidence="2" id="KW-1185">Reference proteome</keyword>
<dbReference type="Proteomes" id="UP001163324">
    <property type="component" value="Chromosome 8"/>
</dbReference>
<name>A0ACC0USC6_9HYPO</name>
<comment type="caution">
    <text evidence="1">The sequence shown here is derived from an EMBL/GenBank/DDBJ whole genome shotgun (WGS) entry which is preliminary data.</text>
</comment>
<evidence type="ECO:0000313" key="1">
    <source>
        <dbReference type="EMBL" id="KAI9897018.1"/>
    </source>
</evidence>